<sequence length="175" mass="20424">MDEDELVLIILGRPFLTTARAVIDVHEGKLSLRVENETITFNIRKSMKSKHSRDDYLYCADHTAKLIQEQWVDAVNHDRKWTEEDEEEYSNKLLAVSFYPRIELVEPLEWKAPDNRLKPSSIEPPKLELKELFEHLEYTFLQEDNQLPVVISLALSADKKTRLLEVLRNHKGAIA</sequence>
<evidence type="ECO:0000313" key="2">
    <source>
        <dbReference type="Proteomes" id="UP001151760"/>
    </source>
</evidence>
<reference evidence="1" key="1">
    <citation type="journal article" date="2022" name="Int. J. Mol. Sci.">
        <title>Draft Genome of Tanacetum Coccineum: Genomic Comparison of Closely Related Tanacetum-Family Plants.</title>
        <authorList>
            <person name="Yamashiro T."/>
            <person name="Shiraishi A."/>
            <person name="Nakayama K."/>
            <person name="Satake H."/>
        </authorList>
    </citation>
    <scope>NUCLEOTIDE SEQUENCE</scope>
</reference>
<evidence type="ECO:0000313" key="1">
    <source>
        <dbReference type="EMBL" id="GJS99998.1"/>
    </source>
</evidence>
<reference evidence="1" key="2">
    <citation type="submission" date="2022-01" db="EMBL/GenBank/DDBJ databases">
        <authorList>
            <person name="Yamashiro T."/>
            <person name="Shiraishi A."/>
            <person name="Satake H."/>
            <person name="Nakayama K."/>
        </authorList>
    </citation>
    <scope>NUCLEOTIDE SEQUENCE</scope>
</reference>
<keyword evidence="2" id="KW-1185">Reference proteome</keyword>
<gene>
    <name evidence="1" type="ORF">Tco_0821168</name>
</gene>
<dbReference type="PANTHER" id="PTHR33067:SF9">
    <property type="entry name" value="RNA-DIRECTED DNA POLYMERASE"/>
    <property type="match status" value="1"/>
</dbReference>
<protein>
    <submittedName>
        <fullName evidence="1">Uncharacterized protein</fullName>
    </submittedName>
</protein>
<name>A0ABQ5AFT1_9ASTR</name>
<organism evidence="1 2">
    <name type="scientific">Tanacetum coccineum</name>
    <dbReference type="NCBI Taxonomy" id="301880"/>
    <lineage>
        <taxon>Eukaryota</taxon>
        <taxon>Viridiplantae</taxon>
        <taxon>Streptophyta</taxon>
        <taxon>Embryophyta</taxon>
        <taxon>Tracheophyta</taxon>
        <taxon>Spermatophyta</taxon>
        <taxon>Magnoliopsida</taxon>
        <taxon>eudicotyledons</taxon>
        <taxon>Gunneridae</taxon>
        <taxon>Pentapetalae</taxon>
        <taxon>asterids</taxon>
        <taxon>campanulids</taxon>
        <taxon>Asterales</taxon>
        <taxon>Asteraceae</taxon>
        <taxon>Asteroideae</taxon>
        <taxon>Anthemideae</taxon>
        <taxon>Anthemidinae</taxon>
        <taxon>Tanacetum</taxon>
    </lineage>
</organism>
<dbReference type="EMBL" id="BQNB010012161">
    <property type="protein sequence ID" value="GJS99998.1"/>
    <property type="molecule type" value="Genomic_DNA"/>
</dbReference>
<comment type="caution">
    <text evidence="1">The sequence shown here is derived from an EMBL/GenBank/DDBJ whole genome shotgun (WGS) entry which is preliminary data.</text>
</comment>
<dbReference type="Proteomes" id="UP001151760">
    <property type="component" value="Unassembled WGS sequence"/>
</dbReference>
<proteinExistence type="predicted"/>
<accession>A0ABQ5AFT1</accession>
<dbReference type="PANTHER" id="PTHR33067">
    <property type="entry name" value="RNA-DIRECTED DNA POLYMERASE-RELATED"/>
    <property type="match status" value="1"/>
</dbReference>